<feature type="transmembrane region" description="Helical" evidence="1">
    <location>
        <begin position="124"/>
        <end position="145"/>
    </location>
</feature>
<sequence>MRHLTRDEERARILREYADGGLPEMMAVLERQFAVLHNRAQVLLGLCGVIISTTGFSGRLVAGTNVYAQWLIISGVAFVLLAAAVVCWGVLHLRWLTMQIGADTAAWLATTLRYRDTKTNAYRAGLLLMLVGLALYAGAIAIMLLRPHDGALPAR</sequence>
<gene>
    <name evidence="2" type="ORF">AVDCRST_MAG64-4080</name>
</gene>
<reference evidence="2" key="1">
    <citation type="submission" date="2020-02" db="EMBL/GenBank/DDBJ databases">
        <authorList>
            <person name="Meier V. D."/>
        </authorList>
    </citation>
    <scope>NUCLEOTIDE SEQUENCE</scope>
    <source>
        <strain evidence="2">AVDCRST_MAG64</strain>
    </source>
</reference>
<name>A0A6J4QH57_9BACT</name>
<evidence type="ECO:0000313" key="2">
    <source>
        <dbReference type="EMBL" id="CAA9439780.1"/>
    </source>
</evidence>
<dbReference type="AlphaFoldDB" id="A0A6J4QH57"/>
<feature type="transmembrane region" description="Helical" evidence="1">
    <location>
        <begin position="42"/>
        <end position="61"/>
    </location>
</feature>
<dbReference type="EMBL" id="CADCUQ010000942">
    <property type="protein sequence ID" value="CAA9439780.1"/>
    <property type="molecule type" value="Genomic_DNA"/>
</dbReference>
<protein>
    <submittedName>
        <fullName evidence="2">Uncharacterized protein</fullName>
    </submittedName>
</protein>
<organism evidence="2">
    <name type="scientific">uncultured Phycisphaerae bacterium</name>
    <dbReference type="NCBI Taxonomy" id="904963"/>
    <lineage>
        <taxon>Bacteria</taxon>
        <taxon>Pseudomonadati</taxon>
        <taxon>Planctomycetota</taxon>
        <taxon>Phycisphaerae</taxon>
        <taxon>environmental samples</taxon>
    </lineage>
</organism>
<keyword evidence="1" id="KW-1133">Transmembrane helix</keyword>
<keyword evidence="1" id="KW-0472">Membrane</keyword>
<proteinExistence type="predicted"/>
<accession>A0A6J4QH57</accession>
<evidence type="ECO:0000256" key="1">
    <source>
        <dbReference type="SAM" id="Phobius"/>
    </source>
</evidence>
<keyword evidence="1" id="KW-0812">Transmembrane</keyword>
<feature type="transmembrane region" description="Helical" evidence="1">
    <location>
        <begin position="67"/>
        <end position="91"/>
    </location>
</feature>